<accession>A0A423XD34</accession>
<comment type="caution">
    <text evidence="3">The sequence shown here is derived from an EMBL/GenBank/DDBJ whole genome shotgun (WGS) entry which is preliminary data.</text>
</comment>
<dbReference type="Pfam" id="PF14856">
    <property type="entry name" value="Hce2"/>
    <property type="match status" value="1"/>
</dbReference>
<gene>
    <name evidence="3" type="ORF">VPNG_04018</name>
</gene>
<dbReference type="PROSITE" id="PS51257">
    <property type="entry name" value="PROKAR_LIPOPROTEIN"/>
    <property type="match status" value="1"/>
</dbReference>
<dbReference type="InParanoid" id="A0A423XD34"/>
<protein>
    <recommendedName>
        <fullName evidence="2">Ecp2 effector protein-like domain-containing protein</fullName>
    </recommendedName>
</protein>
<keyword evidence="1" id="KW-0732">Signal</keyword>
<reference evidence="3 4" key="1">
    <citation type="submission" date="2015-09" db="EMBL/GenBank/DDBJ databases">
        <title>Host preference determinants of Valsa canker pathogens revealed by comparative genomics.</title>
        <authorList>
            <person name="Yin Z."/>
            <person name="Huang L."/>
        </authorList>
    </citation>
    <scope>NUCLEOTIDE SEQUENCE [LARGE SCALE GENOMIC DNA]</scope>
    <source>
        <strain evidence="3 4">SXYLt</strain>
    </source>
</reference>
<dbReference type="OrthoDB" id="5223869at2759"/>
<evidence type="ECO:0000259" key="2">
    <source>
        <dbReference type="Pfam" id="PF14856"/>
    </source>
</evidence>
<evidence type="ECO:0000313" key="4">
    <source>
        <dbReference type="Proteomes" id="UP000285146"/>
    </source>
</evidence>
<dbReference type="InterPro" id="IPR029226">
    <property type="entry name" value="Ecp2-like"/>
</dbReference>
<keyword evidence="4" id="KW-1185">Reference proteome</keyword>
<evidence type="ECO:0000256" key="1">
    <source>
        <dbReference type="SAM" id="SignalP"/>
    </source>
</evidence>
<feature type="chain" id="PRO_5019038698" description="Ecp2 effector protein-like domain-containing protein" evidence="1">
    <location>
        <begin position="20"/>
        <end position="171"/>
    </location>
</feature>
<dbReference type="Proteomes" id="UP000285146">
    <property type="component" value="Unassembled WGS sequence"/>
</dbReference>
<feature type="signal peptide" evidence="1">
    <location>
        <begin position="1"/>
        <end position="19"/>
    </location>
</feature>
<evidence type="ECO:0000313" key="3">
    <source>
        <dbReference type="EMBL" id="ROW13973.1"/>
    </source>
</evidence>
<name>A0A423XD34_9PEZI</name>
<feature type="domain" description="Ecp2 effector protein-like" evidence="2">
    <location>
        <begin position="55"/>
        <end position="136"/>
    </location>
</feature>
<sequence>MKLLTSIFIACGLLSSCLAATVRFTPSNSSVSVLQERAAGTDAVFHQDQVPHIECNAYTMMSTTPDNTISRNDCMVVINSIPHGYWDVFNWEDDETYEPILGYHTCTFCVSRNDGVKNHVYIGDRDVYYFVSHALDGDRDPLPTFMGSMQCLTDDPNNRGDIAWLIRSVPR</sequence>
<dbReference type="AlphaFoldDB" id="A0A423XD34"/>
<organism evidence="3 4">
    <name type="scientific">Cytospora leucostoma</name>
    <dbReference type="NCBI Taxonomy" id="1230097"/>
    <lineage>
        <taxon>Eukaryota</taxon>
        <taxon>Fungi</taxon>
        <taxon>Dikarya</taxon>
        <taxon>Ascomycota</taxon>
        <taxon>Pezizomycotina</taxon>
        <taxon>Sordariomycetes</taxon>
        <taxon>Sordariomycetidae</taxon>
        <taxon>Diaporthales</taxon>
        <taxon>Cytosporaceae</taxon>
        <taxon>Cytospora</taxon>
    </lineage>
</organism>
<dbReference type="EMBL" id="LKEB01000016">
    <property type="protein sequence ID" value="ROW13973.1"/>
    <property type="molecule type" value="Genomic_DNA"/>
</dbReference>
<proteinExistence type="predicted"/>